<evidence type="ECO:0000313" key="1">
    <source>
        <dbReference type="EMBL" id="GFU19856.1"/>
    </source>
</evidence>
<accession>A0A8X6UH81</accession>
<dbReference type="AlphaFoldDB" id="A0A8X6UH81"/>
<comment type="caution">
    <text evidence="1">The sequence shown here is derived from an EMBL/GenBank/DDBJ whole genome shotgun (WGS) entry which is preliminary data.</text>
</comment>
<dbReference type="EMBL" id="BMAW01127135">
    <property type="protein sequence ID" value="GFU19856.1"/>
    <property type="molecule type" value="Genomic_DNA"/>
</dbReference>
<sequence>MYQRTQWHGLPADNKAVFREWVELKIIEKIEGENETFFPHVLPHRPIVKTHSITTKIKLLGSKNWMLTDASTRETGMSSLHYLLHKDPNLIA</sequence>
<reference evidence="1" key="1">
    <citation type="submission" date="2020-08" db="EMBL/GenBank/DDBJ databases">
        <title>Multicomponent nature underlies the extraordinary mechanical properties of spider dragline silk.</title>
        <authorList>
            <person name="Kono N."/>
            <person name="Nakamura H."/>
            <person name="Mori M."/>
            <person name="Yoshida Y."/>
            <person name="Ohtoshi R."/>
            <person name="Malay A.D."/>
            <person name="Moran D.A.P."/>
            <person name="Tomita M."/>
            <person name="Numata K."/>
            <person name="Arakawa K."/>
        </authorList>
    </citation>
    <scope>NUCLEOTIDE SEQUENCE</scope>
</reference>
<gene>
    <name evidence="1" type="primary">AVEN_136580_1</name>
    <name evidence="1" type="ORF">NPIL_639031</name>
</gene>
<dbReference type="Proteomes" id="UP000887013">
    <property type="component" value="Unassembled WGS sequence"/>
</dbReference>
<evidence type="ECO:0000313" key="2">
    <source>
        <dbReference type="Proteomes" id="UP000887013"/>
    </source>
</evidence>
<proteinExistence type="predicted"/>
<keyword evidence="2" id="KW-1185">Reference proteome</keyword>
<protein>
    <submittedName>
        <fullName evidence="1">Integrase catalytic domain-containing protein</fullName>
    </submittedName>
</protein>
<organism evidence="1 2">
    <name type="scientific">Nephila pilipes</name>
    <name type="common">Giant wood spider</name>
    <name type="synonym">Nephila maculata</name>
    <dbReference type="NCBI Taxonomy" id="299642"/>
    <lineage>
        <taxon>Eukaryota</taxon>
        <taxon>Metazoa</taxon>
        <taxon>Ecdysozoa</taxon>
        <taxon>Arthropoda</taxon>
        <taxon>Chelicerata</taxon>
        <taxon>Arachnida</taxon>
        <taxon>Araneae</taxon>
        <taxon>Araneomorphae</taxon>
        <taxon>Entelegynae</taxon>
        <taxon>Araneoidea</taxon>
        <taxon>Nephilidae</taxon>
        <taxon>Nephila</taxon>
    </lineage>
</organism>
<name>A0A8X6UH81_NEPPI</name>